<feature type="transmembrane region" description="Helical" evidence="6">
    <location>
        <begin position="321"/>
        <end position="344"/>
    </location>
</feature>
<dbReference type="GO" id="GO:0015648">
    <property type="term" value="F:lipid-linked peptidoglycan transporter activity"/>
    <property type="evidence" value="ECO:0007669"/>
    <property type="project" value="TreeGrafter"/>
</dbReference>
<feature type="transmembrane region" description="Helical" evidence="6">
    <location>
        <begin position="38"/>
        <end position="59"/>
    </location>
</feature>
<dbReference type="Proteomes" id="UP000176923">
    <property type="component" value="Unassembled WGS sequence"/>
</dbReference>
<feature type="transmembrane region" description="Helical" evidence="6">
    <location>
        <begin position="65"/>
        <end position="81"/>
    </location>
</feature>
<keyword evidence="3" id="KW-0133">Cell shape</keyword>
<feature type="transmembrane region" description="Helical" evidence="6">
    <location>
        <begin position="125"/>
        <end position="141"/>
    </location>
</feature>
<evidence type="ECO:0008006" key="9">
    <source>
        <dbReference type="Google" id="ProtNLM"/>
    </source>
</evidence>
<evidence type="ECO:0000256" key="5">
    <source>
        <dbReference type="ARBA" id="ARBA00023136"/>
    </source>
</evidence>
<dbReference type="InterPro" id="IPR018365">
    <property type="entry name" value="Cell_cycle_FtsW-rel_CS"/>
</dbReference>
<gene>
    <name evidence="7" type="ORF">A3D77_02180</name>
</gene>
<dbReference type="GO" id="GO:0032153">
    <property type="term" value="C:cell division site"/>
    <property type="evidence" value="ECO:0007669"/>
    <property type="project" value="TreeGrafter"/>
</dbReference>
<proteinExistence type="predicted"/>
<dbReference type="AlphaFoldDB" id="A0A1F5ZUT8"/>
<dbReference type="PROSITE" id="PS00428">
    <property type="entry name" value="FTSW_RODA_SPOVE"/>
    <property type="match status" value="1"/>
</dbReference>
<feature type="transmembrane region" description="Helical" evidence="6">
    <location>
        <begin position="257"/>
        <end position="281"/>
    </location>
</feature>
<accession>A0A1F5ZUT8</accession>
<evidence type="ECO:0000313" key="7">
    <source>
        <dbReference type="EMBL" id="OGG16246.1"/>
    </source>
</evidence>
<feature type="transmembrane region" description="Helical" evidence="6">
    <location>
        <begin position="6"/>
        <end position="26"/>
    </location>
</feature>
<organism evidence="7 8">
    <name type="scientific">Candidatus Gottesmanbacteria bacterium RIFCSPHIGHO2_02_FULL_39_11</name>
    <dbReference type="NCBI Taxonomy" id="1798382"/>
    <lineage>
        <taxon>Bacteria</taxon>
        <taxon>Candidatus Gottesmaniibacteriota</taxon>
    </lineage>
</organism>
<dbReference type="STRING" id="1798382.A3D77_02180"/>
<keyword evidence="5 6" id="KW-0472">Membrane</keyword>
<evidence type="ECO:0000256" key="6">
    <source>
        <dbReference type="SAM" id="Phobius"/>
    </source>
</evidence>
<name>A0A1F5ZUT8_9BACT</name>
<dbReference type="GO" id="GO:0005886">
    <property type="term" value="C:plasma membrane"/>
    <property type="evidence" value="ECO:0007669"/>
    <property type="project" value="TreeGrafter"/>
</dbReference>
<comment type="caution">
    <text evidence="7">The sequence shown here is derived from an EMBL/GenBank/DDBJ whole genome shotgun (WGS) entry which is preliminary data.</text>
</comment>
<feature type="transmembrane region" description="Helical" evidence="6">
    <location>
        <begin position="287"/>
        <end position="309"/>
    </location>
</feature>
<dbReference type="GO" id="GO:0051301">
    <property type="term" value="P:cell division"/>
    <property type="evidence" value="ECO:0007669"/>
    <property type="project" value="InterPro"/>
</dbReference>
<evidence type="ECO:0000313" key="8">
    <source>
        <dbReference type="Proteomes" id="UP000176923"/>
    </source>
</evidence>
<dbReference type="EMBL" id="MFJL01000014">
    <property type="protein sequence ID" value="OGG16246.1"/>
    <property type="molecule type" value="Genomic_DNA"/>
</dbReference>
<sequence>MNIRSLIDPFLLIPIIGLSTISLFLIVSTTPTLFISQVISIVLGIIGFLIISSIDISLWPRFTRFLYILCLVFLLSSFLGSTIRGSHRWIEIFGTQFQPSEFIKPFMILIFSALFSRFKPTSVSGVLRNLAVFLPFFIIIFRQPDLGNAIVFLFFFLSLIIAAGLPWKWFFAVLLIFIVLAPSFWLVMHNYQRQRIITFLNPEHDPLGSGYNTIQAVISIGSGGLTGLGLGKGTQSRLLFLPEYHTDFVFASLVEELGFLGGFMTLLFYTMLLLRIVWIGFHSQVSYGWYFTLGLFSQLFIQIVINIGMNMGLLPITGITLPLISYGGSSIISTFIGLGFLISIKRYTTRDLLVIS</sequence>
<comment type="subcellular location">
    <subcellularLocation>
        <location evidence="1">Membrane</location>
        <topology evidence="1">Multi-pass membrane protein</topology>
    </subcellularLocation>
</comment>
<evidence type="ECO:0000256" key="1">
    <source>
        <dbReference type="ARBA" id="ARBA00004141"/>
    </source>
</evidence>
<dbReference type="InterPro" id="IPR001182">
    <property type="entry name" value="FtsW/RodA"/>
</dbReference>
<dbReference type="Pfam" id="PF01098">
    <property type="entry name" value="FTSW_RODA_SPOVE"/>
    <property type="match status" value="1"/>
</dbReference>
<evidence type="ECO:0000256" key="3">
    <source>
        <dbReference type="ARBA" id="ARBA00022960"/>
    </source>
</evidence>
<keyword evidence="2 6" id="KW-0812">Transmembrane</keyword>
<evidence type="ECO:0000256" key="4">
    <source>
        <dbReference type="ARBA" id="ARBA00022989"/>
    </source>
</evidence>
<evidence type="ECO:0000256" key="2">
    <source>
        <dbReference type="ARBA" id="ARBA00022692"/>
    </source>
</evidence>
<feature type="transmembrane region" description="Helical" evidence="6">
    <location>
        <begin position="169"/>
        <end position="188"/>
    </location>
</feature>
<dbReference type="GO" id="GO:0008360">
    <property type="term" value="P:regulation of cell shape"/>
    <property type="evidence" value="ECO:0007669"/>
    <property type="project" value="UniProtKB-KW"/>
</dbReference>
<protein>
    <recommendedName>
        <fullName evidence="9">Rod shape-determining protein RodA</fullName>
    </recommendedName>
</protein>
<feature type="transmembrane region" description="Helical" evidence="6">
    <location>
        <begin position="146"/>
        <end position="163"/>
    </location>
</feature>
<reference evidence="7 8" key="1">
    <citation type="journal article" date="2016" name="Nat. Commun.">
        <title>Thousands of microbial genomes shed light on interconnected biogeochemical processes in an aquifer system.</title>
        <authorList>
            <person name="Anantharaman K."/>
            <person name="Brown C.T."/>
            <person name="Hug L.A."/>
            <person name="Sharon I."/>
            <person name="Castelle C.J."/>
            <person name="Probst A.J."/>
            <person name="Thomas B.C."/>
            <person name="Singh A."/>
            <person name="Wilkins M.J."/>
            <person name="Karaoz U."/>
            <person name="Brodie E.L."/>
            <person name="Williams K.H."/>
            <person name="Hubbard S.S."/>
            <person name="Banfield J.F."/>
        </authorList>
    </citation>
    <scope>NUCLEOTIDE SEQUENCE [LARGE SCALE GENOMIC DNA]</scope>
</reference>
<dbReference type="PANTHER" id="PTHR30474:SF1">
    <property type="entry name" value="PEPTIDOGLYCAN GLYCOSYLTRANSFERASE MRDB"/>
    <property type="match status" value="1"/>
</dbReference>
<dbReference type="PANTHER" id="PTHR30474">
    <property type="entry name" value="CELL CYCLE PROTEIN"/>
    <property type="match status" value="1"/>
</dbReference>
<keyword evidence="4 6" id="KW-1133">Transmembrane helix</keyword>